<dbReference type="Pfam" id="PF00194">
    <property type="entry name" value="Carb_anhydrase"/>
    <property type="match status" value="2"/>
</dbReference>
<organism evidence="11 12">
    <name type="scientific">Ambrosia artemisiifolia</name>
    <name type="common">Common ragweed</name>
    <dbReference type="NCBI Taxonomy" id="4212"/>
    <lineage>
        <taxon>Eukaryota</taxon>
        <taxon>Viridiplantae</taxon>
        <taxon>Streptophyta</taxon>
        <taxon>Embryophyta</taxon>
        <taxon>Tracheophyta</taxon>
        <taxon>Spermatophyta</taxon>
        <taxon>Magnoliopsida</taxon>
        <taxon>eudicotyledons</taxon>
        <taxon>Gunneridae</taxon>
        <taxon>Pentapetalae</taxon>
        <taxon>asterids</taxon>
        <taxon>campanulids</taxon>
        <taxon>Asterales</taxon>
        <taxon>Asteraceae</taxon>
        <taxon>Asteroideae</taxon>
        <taxon>Heliantheae alliance</taxon>
        <taxon>Heliantheae</taxon>
        <taxon>Ambrosia</taxon>
    </lineage>
</organism>
<dbReference type="FunFam" id="3.10.200.10:FF:000007">
    <property type="entry name" value="Alpha carbonic anhydrase 3"/>
    <property type="match status" value="2"/>
</dbReference>
<sequence>MINKSLKSSSILIALFIILCVPYAISQEVDDEHEFSYDVNSPVGPDHWGEIHSEWSMCNQGDLQSPIDLTHKRVQTTSNLGRLDRDYRDGNATLINRGHDMMLRWTEGAGHITINGTEYQLNQLHWHTPTEHTVNGRRYNLELHLVHQSTDGKIAVIGIMYKIGRPDSTLSLMEPYFKALVSTKGVEMNVGIIDPREIKIGSRKYYRYIGSLTTPPCHQNVIWTIVKKVRTVSREQLHAIREAVHDNADANSRPVQPLNNHDEHEFSYDVNSSNGPNHWGEIHPEWSMCNEGDMQSPIDLTHKRVKTTSKLGRLDRDYKPSNTTLVNRGHDMMLRFIRGAGHIHINGTEYQLNQAHWHTPTEHTINGRRFNLELHLVHQSIDEKVAVVGILYKIGRPDSFLATMEPYLKAVASSRGVETNVGIVDPQQIKIGSRKYYRYIGSLTTPPCDENVIWTIVRKVRTVSREQLRIIHEAVHDGADANARPTQALNNRWLKLYRPDDDKTN</sequence>
<evidence type="ECO:0000256" key="4">
    <source>
        <dbReference type="ARBA" id="ARBA00022729"/>
    </source>
</evidence>
<dbReference type="EMBL" id="JAMZMK010010358">
    <property type="protein sequence ID" value="KAI7731902.1"/>
    <property type="molecule type" value="Genomic_DNA"/>
</dbReference>
<dbReference type="GO" id="GO:0008270">
    <property type="term" value="F:zinc ion binding"/>
    <property type="evidence" value="ECO:0007669"/>
    <property type="project" value="InterPro"/>
</dbReference>
<dbReference type="InterPro" id="IPR001148">
    <property type="entry name" value="CA_dom"/>
</dbReference>
<protein>
    <recommendedName>
        <fullName evidence="2">carbonic anhydrase</fullName>
        <ecNumber evidence="2">4.2.1.1</ecNumber>
    </recommendedName>
</protein>
<dbReference type="CDD" id="cd03124">
    <property type="entry name" value="alpha_CA_prokaryotic_like"/>
    <property type="match status" value="2"/>
</dbReference>
<evidence type="ECO:0000256" key="2">
    <source>
        <dbReference type="ARBA" id="ARBA00012925"/>
    </source>
</evidence>
<comment type="cofactor">
    <cofactor evidence="1">
        <name>Zn(2+)</name>
        <dbReference type="ChEBI" id="CHEBI:29105"/>
    </cofactor>
</comment>
<dbReference type="AlphaFoldDB" id="A0AAD5BYN9"/>
<dbReference type="GO" id="GO:0006730">
    <property type="term" value="P:one-carbon metabolic process"/>
    <property type="evidence" value="ECO:0007669"/>
    <property type="project" value="TreeGrafter"/>
</dbReference>
<evidence type="ECO:0000256" key="9">
    <source>
        <dbReference type="SAM" id="SignalP"/>
    </source>
</evidence>
<evidence type="ECO:0000256" key="7">
    <source>
        <dbReference type="ARBA" id="ARBA00023239"/>
    </source>
</evidence>
<dbReference type="InterPro" id="IPR041891">
    <property type="entry name" value="Alpha_CA_prokaryot-like"/>
</dbReference>
<keyword evidence="7" id="KW-0456">Lyase</keyword>
<comment type="caution">
    <text evidence="11">The sequence shown here is derived from an EMBL/GenBank/DDBJ whole genome shotgun (WGS) entry which is preliminary data.</text>
</comment>
<feature type="domain" description="Alpha-carbonic anhydrase" evidence="10">
    <location>
        <begin position="33"/>
        <end position="267"/>
    </location>
</feature>
<evidence type="ECO:0000256" key="5">
    <source>
        <dbReference type="ARBA" id="ARBA00022833"/>
    </source>
</evidence>
<evidence type="ECO:0000313" key="11">
    <source>
        <dbReference type="EMBL" id="KAI7731902.1"/>
    </source>
</evidence>
<dbReference type="SMART" id="SM01057">
    <property type="entry name" value="Carb_anhydrase"/>
    <property type="match status" value="2"/>
</dbReference>
<evidence type="ECO:0000259" key="10">
    <source>
        <dbReference type="PROSITE" id="PS51144"/>
    </source>
</evidence>
<dbReference type="Gene3D" id="3.10.200.10">
    <property type="entry name" value="Alpha carbonic anhydrase"/>
    <property type="match status" value="2"/>
</dbReference>
<evidence type="ECO:0000256" key="1">
    <source>
        <dbReference type="ARBA" id="ARBA00001947"/>
    </source>
</evidence>
<evidence type="ECO:0000313" key="12">
    <source>
        <dbReference type="Proteomes" id="UP001206925"/>
    </source>
</evidence>
<keyword evidence="5" id="KW-0862">Zinc</keyword>
<reference evidence="11" key="1">
    <citation type="submission" date="2022-06" db="EMBL/GenBank/DDBJ databases">
        <title>Uncovering the hologenomic basis of an extraordinary plant invasion.</title>
        <authorList>
            <person name="Bieker V.C."/>
            <person name="Martin M.D."/>
            <person name="Gilbert T."/>
            <person name="Hodgins K."/>
            <person name="Battlay P."/>
            <person name="Petersen B."/>
            <person name="Wilson J."/>
        </authorList>
    </citation>
    <scope>NUCLEOTIDE SEQUENCE</scope>
    <source>
        <strain evidence="11">AA19_3_7</strain>
        <tissue evidence="11">Leaf</tissue>
    </source>
</reference>
<dbReference type="GO" id="GO:0004089">
    <property type="term" value="F:carbonate dehydratase activity"/>
    <property type="evidence" value="ECO:0007669"/>
    <property type="project" value="UniProtKB-EC"/>
</dbReference>
<dbReference type="PROSITE" id="PS51144">
    <property type="entry name" value="ALPHA_CA_2"/>
    <property type="match status" value="2"/>
</dbReference>
<dbReference type="PANTHER" id="PTHR18952">
    <property type="entry name" value="CARBONIC ANHYDRASE"/>
    <property type="match status" value="1"/>
</dbReference>
<keyword evidence="4 9" id="KW-0732">Signal</keyword>
<dbReference type="InterPro" id="IPR023561">
    <property type="entry name" value="Carbonic_anhydrase_a-class"/>
</dbReference>
<dbReference type="SUPFAM" id="SSF51069">
    <property type="entry name" value="Carbonic anhydrase"/>
    <property type="match status" value="2"/>
</dbReference>
<evidence type="ECO:0000256" key="3">
    <source>
        <dbReference type="ARBA" id="ARBA00022723"/>
    </source>
</evidence>
<dbReference type="EC" id="4.2.1.1" evidence="2"/>
<dbReference type="PANTHER" id="PTHR18952:SF208">
    <property type="entry name" value="CARBONIC ANHYDRASE XA-RELATED"/>
    <property type="match status" value="1"/>
</dbReference>
<evidence type="ECO:0000256" key="8">
    <source>
        <dbReference type="ARBA" id="ARBA00048348"/>
    </source>
</evidence>
<dbReference type="InterPro" id="IPR036398">
    <property type="entry name" value="CA_dom_sf"/>
</dbReference>
<accession>A0AAD5BYN9</accession>
<feature type="domain" description="Alpha-carbonic anhydrase" evidence="10">
    <location>
        <begin position="268"/>
        <end position="498"/>
    </location>
</feature>
<comment type="catalytic activity">
    <reaction evidence="8">
        <text>hydrogencarbonate + H(+) = CO2 + H2O</text>
        <dbReference type="Rhea" id="RHEA:10748"/>
        <dbReference type="ChEBI" id="CHEBI:15377"/>
        <dbReference type="ChEBI" id="CHEBI:15378"/>
        <dbReference type="ChEBI" id="CHEBI:16526"/>
        <dbReference type="ChEBI" id="CHEBI:17544"/>
        <dbReference type="EC" id="4.2.1.1"/>
    </reaction>
</comment>
<dbReference type="Proteomes" id="UP001206925">
    <property type="component" value="Unassembled WGS sequence"/>
</dbReference>
<keyword evidence="12" id="KW-1185">Reference proteome</keyword>
<evidence type="ECO:0000256" key="6">
    <source>
        <dbReference type="ARBA" id="ARBA00023180"/>
    </source>
</evidence>
<proteinExistence type="predicted"/>
<gene>
    <name evidence="11" type="ORF">M8C21_027223</name>
</gene>
<feature type="signal peptide" evidence="9">
    <location>
        <begin position="1"/>
        <end position="26"/>
    </location>
</feature>
<feature type="chain" id="PRO_5042111997" description="carbonic anhydrase" evidence="9">
    <location>
        <begin position="27"/>
        <end position="505"/>
    </location>
</feature>
<keyword evidence="6" id="KW-0325">Glycoprotein</keyword>
<name>A0AAD5BYN9_AMBAR</name>
<keyword evidence="3" id="KW-0479">Metal-binding</keyword>